<proteinExistence type="inferred from homology"/>
<organism evidence="9 10">
    <name type="scientific">Rufibacter quisquiliarum</name>
    <dbReference type="NCBI Taxonomy" id="1549639"/>
    <lineage>
        <taxon>Bacteria</taxon>
        <taxon>Pseudomonadati</taxon>
        <taxon>Bacteroidota</taxon>
        <taxon>Cytophagia</taxon>
        <taxon>Cytophagales</taxon>
        <taxon>Hymenobacteraceae</taxon>
        <taxon>Rufibacter</taxon>
    </lineage>
</organism>
<name>A0A839GQW5_9BACT</name>
<feature type="signal peptide" evidence="8">
    <location>
        <begin position="1"/>
        <end position="21"/>
    </location>
</feature>
<keyword evidence="3 7" id="KW-0378">Hydrolase</keyword>
<keyword evidence="4" id="KW-0119">Carbohydrate metabolism</keyword>
<dbReference type="InterPro" id="IPR052176">
    <property type="entry name" value="Glycosyl_Hydrlase_43_Enz"/>
</dbReference>
<dbReference type="SUPFAM" id="SSF75005">
    <property type="entry name" value="Arabinanase/levansucrase/invertase"/>
    <property type="match status" value="1"/>
</dbReference>
<dbReference type="InterPro" id="IPR023296">
    <property type="entry name" value="Glyco_hydro_beta-prop_sf"/>
</dbReference>
<reference evidence="9 10" key="1">
    <citation type="submission" date="2020-08" db="EMBL/GenBank/DDBJ databases">
        <title>Genomic Encyclopedia of Type Strains, Phase IV (KMG-IV): sequencing the most valuable type-strain genomes for metagenomic binning, comparative biology and taxonomic classification.</title>
        <authorList>
            <person name="Goeker M."/>
        </authorList>
    </citation>
    <scope>NUCLEOTIDE SEQUENCE [LARGE SCALE GENOMIC DNA]</scope>
    <source>
        <strain evidence="9 10">DSM 29854</strain>
    </source>
</reference>
<evidence type="ECO:0000256" key="5">
    <source>
        <dbReference type="ARBA" id="ARBA00023295"/>
    </source>
</evidence>
<evidence type="ECO:0000313" key="9">
    <source>
        <dbReference type="EMBL" id="MBA9077266.1"/>
    </source>
</evidence>
<accession>A0A839GQW5</accession>
<protein>
    <recommendedName>
        <fullName evidence="11">Alpha-N-arabinofuranosidase</fullName>
    </recommendedName>
</protein>
<dbReference type="GO" id="GO:0004553">
    <property type="term" value="F:hydrolase activity, hydrolyzing O-glycosyl compounds"/>
    <property type="evidence" value="ECO:0007669"/>
    <property type="project" value="InterPro"/>
</dbReference>
<keyword evidence="10" id="KW-1185">Reference proteome</keyword>
<sequence length="371" mass="41356">MIHKLSSRPAALAFMAASVLAAGCQSNTTDKATNKAETTTTEATDKKAFLSEPLVKEIYTADPSAHVFNGKIYVYPSHDIDAGIPDNDNGDQYAMRDYRVLSMDSVGGKVTVHDVALDIKDVPWAGRQMWAPDAAYHNGTYYLYFPVKDKQDIFHLGVATSSSPTGPFKAQPEPIKGSFSMDPAVFKDTDGTYYMYFGGIWGGQLQRWSTGEYNPKDEYPADDQPALMPKVARLTKDMLQFDGPVKDVQILDNTGKPLLTGDNERRFFEAAWMHKYNGKYYFSYSTGDTHYIAYGIGDSPTGPFTYQGVILNPVLGWTNHHSIVEHKGKWYLFYHDASLSGGKNHLRSVKVTELKHRPDGTIEAITAYRPN</sequence>
<keyword evidence="2" id="KW-0858">Xylan degradation</keyword>
<evidence type="ECO:0000256" key="7">
    <source>
        <dbReference type="RuleBase" id="RU361187"/>
    </source>
</evidence>
<evidence type="ECO:0000256" key="4">
    <source>
        <dbReference type="ARBA" id="ARBA00023277"/>
    </source>
</evidence>
<evidence type="ECO:0000313" key="10">
    <source>
        <dbReference type="Proteomes" id="UP000563094"/>
    </source>
</evidence>
<comment type="similarity">
    <text evidence="1 7">Belongs to the glycosyl hydrolase 43 family.</text>
</comment>
<dbReference type="GO" id="GO:0045493">
    <property type="term" value="P:xylan catabolic process"/>
    <property type="evidence" value="ECO:0007669"/>
    <property type="project" value="UniProtKB-KW"/>
</dbReference>
<gene>
    <name evidence="9" type="ORF">FHS90_001977</name>
</gene>
<feature type="site" description="Important for catalytic activity, responsible for pKa modulation of the active site Glu and correct orientation of both the proton donor and substrate" evidence="6">
    <location>
        <position position="182"/>
    </location>
</feature>
<dbReference type="CDD" id="cd18619">
    <property type="entry name" value="GH43_CoXyl43_like"/>
    <property type="match status" value="1"/>
</dbReference>
<evidence type="ECO:0008006" key="11">
    <source>
        <dbReference type="Google" id="ProtNLM"/>
    </source>
</evidence>
<keyword evidence="2" id="KW-0624">Polysaccharide degradation</keyword>
<keyword evidence="8" id="KW-0732">Signal</keyword>
<dbReference type="RefSeq" id="WP_182512851.1">
    <property type="nucleotide sequence ID" value="NZ_JACJIQ010000006.1"/>
</dbReference>
<dbReference type="Gene3D" id="2.115.10.20">
    <property type="entry name" value="Glycosyl hydrolase domain, family 43"/>
    <property type="match status" value="1"/>
</dbReference>
<dbReference type="PANTHER" id="PTHR43772:SF2">
    <property type="entry name" value="PUTATIVE (AFU_ORTHOLOGUE AFUA_2G04480)-RELATED"/>
    <property type="match status" value="1"/>
</dbReference>
<dbReference type="Proteomes" id="UP000563094">
    <property type="component" value="Unassembled WGS sequence"/>
</dbReference>
<evidence type="ECO:0000256" key="6">
    <source>
        <dbReference type="PIRSR" id="PIRSR606710-2"/>
    </source>
</evidence>
<evidence type="ECO:0000256" key="2">
    <source>
        <dbReference type="ARBA" id="ARBA00022651"/>
    </source>
</evidence>
<dbReference type="InterPro" id="IPR006710">
    <property type="entry name" value="Glyco_hydro_43"/>
</dbReference>
<feature type="chain" id="PRO_5032607881" description="Alpha-N-arabinofuranosidase" evidence="8">
    <location>
        <begin position="22"/>
        <end position="371"/>
    </location>
</feature>
<evidence type="ECO:0000256" key="3">
    <source>
        <dbReference type="ARBA" id="ARBA00022801"/>
    </source>
</evidence>
<dbReference type="EMBL" id="JACJIQ010000006">
    <property type="protein sequence ID" value="MBA9077266.1"/>
    <property type="molecule type" value="Genomic_DNA"/>
</dbReference>
<evidence type="ECO:0000256" key="8">
    <source>
        <dbReference type="SAM" id="SignalP"/>
    </source>
</evidence>
<dbReference type="PROSITE" id="PS51257">
    <property type="entry name" value="PROKAR_LIPOPROTEIN"/>
    <property type="match status" value="1"/>
</dbReference>
<evidence type="ECO:0000256" key="1">
    <source>
        <dbReference type="ARBA" id="ARBA00009865"/>
    </source>
</evidence>
<dbReference type="Pfam" id="PF04616">
    <property type="entry name" value="Glyco_hydro_43"/>
    <property type="match status" value="1"/>
</dbReference>
<keyword evidence="5 7" id="KW-0326">Glycosidase</keyword>
<dbReference type="PANTHER" id="PTHR43772">
    <property type="entry name" value="ENDO-1,4-BETA-XYLANASE"/>
    <property type="match status" value="1"/>
</dbReference>
<dbReference type="AlphaFoldDB" id="A0A839GQW5"/>
<comment type="caution">
    <text evidence="9">The sequence shown here is derived from an EMBL/GenBank/DDBJ whole genome shotgun (WGS) entry which is preliminary data.</text>
</comment>